<name>A0A498KAK4_MALDO</name>
<keyword evidence="3" id="KW-1185">Reference proteome</keyword>
<protein>
    <submittedName>
        <fullName evidence="2">Uncharacterized protein</fullName>
    </submittedName>
</protein>
<dbReference type="AlphaFoldDB" id="A0A498KAK4"/>
<dbReference type="Proteomes" id="UP000290289">
    <property type="component" value="Chromosome 3"/>
</dbReference>
<evidence type="ECO:0000313" key="3">
    <source>
        <dbReference type="Proteomes" id="UP000290289"/>
    </source>
</evidence>
<organism evidence="2 3">
    <name type="scientific">Malus domestica</name>
    <name type="common">Apple</name>
    <name type="synonym">Pyrus malus</name>
    <dbReference type="NCBI Taxonomy" id="3750"/>
    <lineage>
        <taxon>Eukaryota</taxon>
        <taxon>Viridiplantae</taxon>
        <taxon>Streptophyta</taxon>
        <taxon>Embryophyta</taxon>
        <taxon>Tracheophyta</taxon>
        <taxon>Spermatophyta</taxon>
        <taxon>Magnoliopsida</taxon>
        <taxon>eudicotyledons</taxon>
        <taxon>Gunneridae</taxon>
        <taxon>Pentapetalae</taxon>
        <taxon>rosids</taxon>
        <taxon>fabids</taxon>
        <taxon>Rosales</taxon>
        <taxon>Rosaceae</taxon>
        <taxon>Amygdaloideae</taxon>
        <taxon>Maleae</taxon>
        <taxon>Malus</taxon>
    </lineage>
</organism>
<evidence type="ECO:0000256" key="1">
    <source>
        <dbReference type="SAM" id="MobiDB-lite"/>
    </source>
</evidence>
<sequence length="67" mass="7125">MSTNGDGVMCFICTCPPLYSTRHFGNSLASVSSDKSILRMGDPLESSHKQNRDGVVGAQSRQSSSGM</sequence>
<accession>A0A498KAK4</accession>
<evidence type="ECO:0000313" key="2">
    <source>
        <dbReference type="EMBL" id="RXI03384.1"/>
    </source>
</evidence>
<feature type="region of interest" description="Disordered" evidence="1">
    <location>
        <begin position="41"/>
        <end position="67"/>
    </location>
</feature>
<comment type="caution">
    <text evidence="2">The sequence shown here is derived from an EMBL/GenBank/DDBJ whole genome shotgun (WGS) entry which is preliminary data.</text>
</comment>
<reference evidence="2 3" key="1">
    <citation type="submission" date="2018-10" db="EMBL/GenBank/DDBJ databases">
        <title>A high-quality apple genome assembly.</title>
        <authorList>
            <person name="Hu J."/>
        </authorList>
    </citation>
    <scope>NUCLEOTIDE SEQUENCE [LARGE SCALE GENOMIC DNA]</scope>
    <source>
        <strain evidence="3">cv. HFTH1</strain>
        <tissue evidence="2">Young leaf</tissue>
    </source>
</reference>
<dbReference type="EMBL" id="RDQH01000329">
    <property type="protein sequence ID" value="RXI03384.1"/>
    <property type="molecule type" value="Genomic_DNA"/>
</dbReference>
<gene>
    <name evidence="2" type="ORF">DVH24_004036</name>
</gene>
<proteinExistence type="predicted"/>